<protein>
    <submittedName>
        <fullName evidence="11">Phosphoethanolamine--lipid A transferase</fullName>
    </submittedName>
</protein>
<dbReference type="Gene3D" id="3.40.720.10">
    <property type="entry name" value="Alkaline Phosphatase, subunit A"/>
    <property type="match status" value="1"/>
</dbReference>
<dbReference type="PANTHER" id="PTHR30443">
    <property type="entry name" value="INNER MEMBRANE PROTEIN"/>
    <property type="match status" value="1"/>
</dbReference>
<dbReference type="Proteomes" id="UP001285263">
    <property type="component" value="Unassembled WGS sequence"/>
</dbReference>
<keyword evidence="6 8" id="KW-1133">Transmembrane helix</keyword>
<keyword evidence="2" id="KW-1003">Cell membrane</keyword>
<dbReference type="InterPro" id="IPR000917">
    <property type="entry name" value="Sulfatase_N"/>
</dbReference>
<dbReference type="SUPFAM" id="SSF53649">
    <property type="entry name" value="Alkaline phosphatase-like"/>
    <property type="match status" value="1"/>
</dbReference>
<gene>
    <name evidence="11" type="ORF">SNE35_21680</name>
</gene>
<feature type="transmembrane region" description="Helical" evidence="8">
    <location>
        <begin position="74"/>
        <end position="95"/>
    </location>
</feature>
<keyword evidence="4 11" id="KW-0808">Transferase</keyword>
<accession>A0ABU5DLF0</accession>
<feature type="transmembrane region" description="Helical" evidence="8">
    <location>
        <begin position="115"/>
        <end position="138"/>
    </location>
</feature>
<dbReference type="GO" id="GO:0016740">
    <property type="term" value="F:transferase activity"/>
    <property type="evidence" value="ECO:0007669"/>
    <property type="project" value="UniProtKB-KW"/>
</dbReference>
<dbReference type="InterPro" id="IPR040423">
    <property type="entry name" value="PEA_transferase"/>
</dbReference>
<feature type="domain" description="Sulfatase N-terminal" evidence="9">
    <location>
        <begin position="231"/>
        <end position="527"/>
    </location>
</feature>
<organism evidence="11 12">
    <name type="scientific">Roseateles agri</name>
    <dbReference type="NCBI Taxonomy" id="3098619"/>
    <lineage>
        <taxon>Bacteria</taxon>
        <taxon>Pseudomonadati</taxon>
        <taxon>Pseudomonadota</taxon>
        <taxon>Betaproteobacteria</taxon>
        <taxon>Burkholderiales</taxon>
        <taxon>Sphaerotilaceae</taxon>
        <taxon>Roseateles</taxon>
    </lineage>
</organism>
<evidence type="ECO:0000259" key="10">
    <source>
        <dbReference type="Pfam" id="PF08019"/>
    </source>
</evidence>
<dbReference type="EMBL" id="JAXCLA010000007">
    <property type="protein sequence ID" value="MDY0747133.1"/>
    <property type="molecule type" value="Genomic_DNA"/>
</dbReference>
<evidence type="ECO:0000256" key="2">
    <source>
        <dbReference type="ARBA" id="ARBA00022475"/>
    </source>
</evidence>
<evidence type="ECO:0000256" key="4">
    <source>
        <dbReference type="ARBA" id="ARBA00022679"/>
    </source>
</evidence>
<keyword evidence="5 8" id="KW-0812">Transmembrane</keyword>
<feature type="transmembrane region" description="Helical" evidence="8">
    <location>
        <begin position="12"/>
        <end position="29"/>
    </location>
</feature>
<evidence type="ECO:0000313" key="12">
    <source>
        <dbReference type="Proteomes" id="UP001285263"/>
    </source>
</evidence>
<dbReference type="PANTHER" id="PTHR30443:SF0">
    <property type="entry name" value="PHOSPHOETHANOLAMINE TRANSFERASE EPTA"/>
    <property type="match status" value="1"/>
</dbReference>
<dbReference type="NCBIfam" id="NF028537">
    <property type="entry name" value="P_eth_NH2_trans"/>
    <property type="match status" value="1"/>
</dbReference>
<feature type="transmembrane region" description="Helical" evidence="8">
    <location>
        <begin position="150"/>
        <end position="172"/>
    </location>
</feature>
<dbReference type="Pfam" id="PF00884">
    <property type="entry name" value="Sulfatase"/>
    <property type="match status" value="1"/>
</dbReference>
<keyword evidence="3" id="KW-0997">Cell inner membrane</keyword>
<evidence type="ECO:0000256" key="1">
    <source>
        <dbReference type="ARBA" id="ARBA00004429"/>
    </source>
</evidence>
<feature type="transmembrane region" description="Helical" evidence="8">
    <location>
        <begin position="45"/>
        <end position="67"/>
    </location>
</feature>
<dbReference type="Pfam" id="PF08019">
    <property type="entry name" value="EptA_B_N"/>
    <property type="match status" value="1"/>
</dbReference>
<comment type="caution">
    <text evidence="11">The sequence shown here is derived from an EMBL/GenBank/DDBJ whole genome shotgun (WGS) entry which is preliminary data.</text>
</comment>
<feature type="domain" description="Phosphoethanolamine transferase N-terminal" evidence="10">
    <location>
        <begin position="56"/>
        <end position="202"/>
    </location>
</feature>
<evidence type="ECO:0000256" key="3">
    <source>
        <dbReference type="ARBA" id="ARBA00022519"/>
    </source>
</evidence>
<reference evidence="11 12" key="1">
    <citation type="submission" date="2023-11" db="EMBL/GenBank/DDBJ databases">
        <title>Paucibacter sp. nov., isolated from fresh soil in Korea.</title>
        <authorList>
            <person name="Le N.T.T."/>
        </authorList>
    </citation>
    <scope>NUCLEOTIDE SEQUENCE [LARGE SCALE GENOMIC DNA]</scope>
    <source>
        <strain evidence="11 12">R3-3</strain>
    </source>
</reference>
<evidence type="ECO:0000256" key="7">
    <source>
        <dbReference type="ARBA" id="ARBA00023136"/>
    </source>
</evidence>
<evidence type="ECO:0000313" key="11">
    <source>
        <dbReference type="EMBL" id="MDY0747133.1"/>
    </source>
</evidence>
<comment type="subcellular location">
    <subcellularLocation>
        <location evidence="1">Cell inner membrane</location>
        <topology evidence="1">Multi-pass membrane protein</topology>
    </subcellularLocation>
</comment>
<evidence type="ECO:0000256" key="8">
    <source>
        <dbReference type="SAM" id="Phobius"/>
    </source>
</evidence>
<dbReference type="RefSeq" id="WP_320425097.1">
    <property type="nucleotide sequence ID" value="NZ_JAXCLA010000007.1"/>
</dbReference>
<dbReference type="InterPro" id="IPR017850">
    <property type="entry name" value="Alkaline_phosphatase_core_sf"/>
</dbReference>
<keyword evidence="7 8" id="KW-0472">Membrane</keyword>
<keyword evidence="12" id="KW-1185">Reference proteome</keyword>
<proteinExistence type="predicted"/>
<name>A0ABU5DLF0_9BURK</name>
<dbReference type="InterPro" id="IPR058130">
    <property type="entry name" value="PEA_transf_C"/>
</dbReference>
<evidence type="ECO:0000256" key="5">
    <source>
        <dbReference type="ARBA" id="ARBA00022692"/>
    </source>
</evidence>
<evidence type="ECO:0000259" key="9">
    <source>
        <dbReference type="Pfam" id="PF00884"/>
    </source>
</evidence>
<dbReference type="InterPro" id="IPR012549">
    <property type="entry name" value="EptA-like_N"/>
</dbReference>
<dbReference type="CDD" id="cd16017">
    <property type="entry name" value="LptA"/>
    <property type="match status" value="1"/>
</dbReference>
<evidence type="ECO:0000256" key="6">
    <source>
        <dbReference type="ARBA" id="ARBA00022989"/>
    </source>
</evidence>
<sequence>MRLPPLKSPLTIAWLASLWMGLLCNWPLWQKLASLPELDNARGHLFIGVFCAFVVALQGGLLSLFAWRATIKPVLTVVLLAAAALAYFIGSYGIVMDPTMVINTLQTDARETRDLLNLRLAASLLVLAGLPLLVIWRLKLTQTLWPRRLGWNLIGFVGGIVVSALLILATFADFAATMRSYPTMRYMITPVNAFYSLAAVAARSGAKPKGPPQVIGADAKLASRPAGTKPPLLLLVVGETARAANFALDGYSRPTTPELAKLPVLNFSKATSCGTSTAASLPCMFSPLGREEFVKQKNDQETLMDVLQRAGLAVLWVDNQSGCKGICDRVPNSPTAKLPEGAPALPAGLCDGEECLDMSLLHGLDERLAALDPERAKRGVVLVLHQMGSHGPAYYKRSPPDRKPFMPECTTNALQQCPREQVVNGYDNSIAYTDHVLASAIGWLQGREKDFATRMYYVSDHGESLGENNLYLHGVPYAVAPEEQKHVPMVLWLGQDLAPVTDCLKAKLDQPASHDNLFHTVLGFMGVQTALYKPEQDLLASCTTKH</sequence>